<keyword evidence="4 11" id="KW-0255">Endonuclease</keyword>
<keyword evidence="2 11" id="KW-0812">Transmembrane</keyword>
<dbReference type="Proteomes" id="UP000050482">
    <property type="component" value="Unassembled WGS sequence"/>
</dbReference>
<organism evidence="15 16">
    <name type="scientific">Alicyclobacillus ferrooxydans</name>
    <dbReference type="NCBI Taxonomy" id="471514"/>
    <lineage>
        <taxon>Bacteria</taxon>
        <taxon>Bacillati</taxon>
        <taxon>Bacillota</taxon>
        <taxon>Bacilli</taxon>
        <taxon>Bacillales</taxon>
        <taxon>Alicyclobacillaceae</taxon>
        <taxon>Alicyclobacillus</taxon>
    </lineage>
</organism>
<sequence length="524" mass="58401">MAGFGQGGTIILVTLIWIIVAVVALAIGFGVGYFSRKSLAEAKIGSAEAKALEIIESAQRDIEAKQKEALLEAKDEAHRIRQEVEREGRERRSEVQKLEKRVLQKEESLDRKLESLERRADGLRDKERELAEKENEIAVLHQKQVEELERISGFTQETARSLILAQVERDSRHEAAVLMKEIEQQAKTDAEKKARDIVATAIQRCAADHASEITVSVVNLPNDEMKGRIIGREGRNIRTLETLTGIDLIIDDTPEAVILSGFDPVRREVARVSLERLVADGRIHPARIEEMVEKARRDIDELVREEGEQATFETGVHGIHPDFVKLLGRLKFRTSYGQNVLKHSVEVAHLAGLMAAELGLDVNLAKRGGLLHDIGKAVTHEVEGSHVEIGVDLAKRYKENPIVINAIAAHHGDVEFTSPISVIVAAADAISAARPGARRETLDIYMKRLEKLESIAESFEGVEKCYAIQAGREVRIMVRPDVIDDAESVRIAKEISKKIENELDYPGQIKVTVIRETRAVEYAK</sequence>
<dbReference type="RefSeq" id="WP_054971423.1">
    <property type="nucleotide sequence ID" value="NZ_LJCO01000103.1"/>
</dbReference>
<keyword evidence="3 11" id="KW-0540">Nuclease</keyword>
<dbReference type="AlphaFoldDB" id="A0A0P9C4W1"/>
<dbReference type="EMBL" id="LJCO01000103">
    <property type="protein sequence ID" value="KPV39855.1"/>
    <property type="molecule type" value="Genomic_DNA"/>
</dbReference>
<evidence type="ECO:0000259" key="14">
    <source>
        <dbReference type="PROSITE" id="PS51831"/>
    </source>
</evidence>
<dbReference type="NCBIfam" id="TIGR00277">
    <property type="entry name" value="HDIG"/>
    <property type="match status" value="1"/>
</dbReference>
<evidence type="ECO:0000256" key="8">
    <source>
        <dbReference type="ARBA" id="ARBA00023136"/>
    </source>
</evidence>
<comment type="function">
    <text evidence="11">Endoribonuclease that initiates mRNA decay.</text>
</comment>
<keyword evidence="16" id="KW-1185">Reference proteome</keyword>
<dbReference type="SMART" id="SM00322">
    <property type="entry name" value="KH"/>
    <property type="match status" value="1"/>
</dbReference>
<evidence type="ECO:0000256" key="6">
    <source>
        <dbReference type="ARBA" id="ARBA00022884"/>
    </source>
</evidence>
<feature type="transmembrane region" description="Helical" evidence="11">
    <location>
        <begin position="12"/>
        <end position="34"/>
    </location>
</feature>
<dbReference type="Pfam" id="PF12072">
    <property type="entry name" value="RNase_Y_N"/>
    <property type="match status" value="1"/>
</dbReference>
<evidence type="ECO:0000256" key="7">
    <source>
        <dbReference type="ARBA" id="ARBA00022989"/>
    </source>
</evidence>
<dbReference type="Pfam" id="PF01966">
    <property type="entry name" value="HD"/>
    <property type="match status" value="1"/>
</dbReference>
<dbReference type="GO" id="GO:0005886">
    <property type="term" value="C:plasma membrane"/>
    <property type="evidence" value="ECO:0007669"/>
    <property type="project" value="UniProtKB-SubCell"/>
</dbReference>
<comment type="similarity">
    <text evidence="9 11">Belongs to the RNase Y family.</text>
</comment>
<dbReference type="CDD" id="cd22431">
    <property type="entry name" value="KH-I_RNaseY"/>
    <property type="match status" value="1"/>
</dbReference>
<evidence type="ECO:0000313" key="15">
    <source>
        <dbReference type="EMBL" id="KPV39855.1"/>
    </source>
</evidence>
<dbReference type="GO" id="GO:0016787">
    <property type="term" value="F:hydrolase activity"/>
    <property type="evidence" value="ECO:0007669"/>
    <property type="project" value="UniProtKB-KW"/>
</dbReference>
<dbReference type="InterPro" id="IPR006675">
    <property type="entry name" value="HDIG_dom"/>
</dbReference>
<dbReference type="InterPro" id="IPR004087">
    <property type="entry name" value="KH_dom"/>
</dbReference>
<dbReference type="HAMAP" id="MF_00335">
    <property type="entry name" value="RNase_Y"/>
    <property type="match status" value="1"/>
</dbReference>
<dbReference type="STRING" id="471514.AN477_22485"/>
<evidence type="ECO:0000256" key="11">
    <source>
        <dbReference type="HAMAP-Rule" id="MF_00335"/>
    </source>
</evidence>
<dbReference type="InterPro" id="IPR036612">
    <property type="entry name" value="KH_dom_type_1_sf"/>
</dbReference>
<dbReference type="CDD" id="cd00077">
    <property type="entry name" value="HDc"/>
    <property type="match status" value="1"/>
</dbReference>
<dbReference type="InterPro" id="IPR003607">
    <property type="entry name" value="HD/PDEase_dom"/>
</dbReference>
<feature type="domain" description="HD" evidence="14">
    <location>
        <begin position="340"/>
        <end position="433"/>
    </location>
</feature>
<keyword evidence="8 11" id="KW-0472">Membrane</keyword>
<reference evidence="15 16" key="1">
    <citation type="submission" date="2015-09" db="EMBL/GenBank/DDBJ databases">
        <title>Draft genome sequence of Alicyclobacillus ferrooxydans DSM 22381.</title>
        <authorList>
            <person name="Hemp J."/>
        </authorList>
    </citation>
    <scope>NUCLEOTIDE SEQUENCE [LARGE SCALE GENOMIC DNA]</scope>
    <source>
        <strain evidence="15 16">TC-34</strain>
    </source>
</reference>
<dbReference type="PANTHER" id="PTHR12826:SF15">
    <property type="entry name" value="RIBONUCLEASE Y"/>
    <property type="match status" value="1"/>
</dbReference>
<keyword evidence="6 11" id="KW-0694">RNA-binding</keyword>
<evidence type="ECO:0000256" key="1">
    <source>
        <dbReference type="ARBA" id="ARBA00004162"/>
    </source>
</evidence>
<evidence type="ECO:0000256" key="3">
    <source>
        <dbReference type="ARBA" id="ARBA00022722"/>
    </source>
</evidence>
<keyword evidence="11" id="KW-1003">Cell membrane</keyword>
<dbReference type="PROSITE" id="PS50084">
    <property type="entry name" value="KH_TYPE_1"/>
    <property type="match status" value="1"/>
</dbReference>
<dbReference type="GO" id="GO:0006402">
    <property type="term" value="P:mRNA catabolic process"/>
    <property type="evidence" value="ECO:0007669"/>
    <property type="project" value="UniProtKB-UniRule"/>
</dbReference>
<dbReference type="Gene3D" id="1.10.3210.10">
    <property type="entry name" value="Hypothetical protein af1432"/>
    <property type="match status" value="1"/>
</dbReference>
<accession>A0A0P9C4W1</accession>
<dbReference type="InterPro" id="IPR022711">
    <property type="entry name" value="RNase_Y_N"/>
</dbReference>
<name>A0A0P9C4W1_9BACL</name>
<dbReference type="InterPro" id="IPR017705">
    <property type="entry name" value="Ribonuclease_Y"/>
</dbReference>
<dbReference type="FunFam" id="1.10.3210.10:FF:000003">
    <property type="entry name" value="Ribonuclease Y"/>
    <property type="match status" value="1"/>
</dbReference>
<dbReference type="InterPro" id="IPR004088">
    <property type="entry name" value="KH_dom_type_1"/>
</dbReference>
<comment type="subcellular location">
    <subcellularLocation>
        <location evidence="1 11">Cell membrane</location>
        <topology evidence="1 11">Single-pass membrane protein</topology>
    </subcellularLocation>
</comment>
<dbReference type="NCBIfam" id="TIGR03319">
    <property type="entry name" value="RNase_Y"/>
    <property type="match status" value="1"/>
</dbReference>
<dbReference type="GO" id="GO:0004521">
    <property type="term" value="F:RNA endonuclease activity"/>
    <property type="evidence" value="ECO:0007669"/>
    <property type="project" value="UniProtKB-UniRule"/>
</dbReference>
<dbReference type="PANTHER" id="PTHR12826">
    <property type="entry name" value="RIBONUCLEASE Y"/>
    <property type="match status" value="1"/>
</dbReference>
<gene>
    <name evidence="11" type="primary">rny</name>
    <name evidence="15" type="ORF">AN477_22485</name>
</gene>
<dbReference type="EC" id="3.1.-.-" evidence="11 12"/>
<dbReference type="SUPFAM" id="SSF54791">
    <property type="entry name" value="Eukaryotic type KH-domain (KH-domain type I)"/>
    <property type="match status" value="1"/>
</dbReference>
<keyword evidence="7 11" id="KW-1133">Transmembrane helix</keyword>
<dbReference type="Pfam" id="PF00013">
    <property type="entry name" value="KH_1"/>
    <property type="match status" value="1"/>
</dbReference>
<evidence type="ECO:0000256" key="13">
    <source>
        <dbReference type="SAM" id="Coils"/>
    </source>
</evidence>
<dbReference type="GO" id="GO:0003723">
    <property type="term" value="F:RNA binding"/>
    <property type="evidence" value="ECO:0007669"/>
    <property type="project" value="UniProtKB-UniRule"/>
</dbReference>
<dbReference type="SUPFAM" id="SSF109604">
    <property type="entry name" value="HD-domain/PDEase-like"/>
    <property type="match status" value="1"/>
</dbReference>
<dbReference type="SMART" id="SM00471">
    <property type="entry name" value="HDc"/>
    <property type="match status" value="1"/>
</dbReference>
<evidence type="ECO:0000256" key="4">
    <source>
        <dbReference type="ARBA" id="ARBA00022759"/>
    </source>
</evidence>
<dbReference type="PATRIC" id="fig|471514.4.peg.1310"/>
<keyword evidence="5 11" id="KW-0378">Hydrolase</keyword>
<evidence type="ECO:0000256" key="12">
    <source>
        <dbReference type="NCBIfam" id="TIGR03319"/>
    </source>
</evidence>
<evidence type="ECO:0000256" key="5">
    <source>
        <dbReference type="ARBA" id="ARBA00022801"/>
    </source>
</evidence>
<comment type="caution">
    <text evidence="15">The sequence shown here is derived from an EMBL/GenBank/DDBJ whole genome shotgun (WGS) entry which is preliminary data.</text>
</comment>
<feature type="coiled-coil region" evidence="13">
    <location>
        <begin position="48"/>
        <end position="151"/>
    </location>
</feature>
<evidence type="ECO:0000256" key="10">
    <source>
        <dbReference type="ARBA" id="ARBA00073072"/>
    </source>
</evidence>
<dbReference type="FunFam" id="3.30.1370.10:FF:000006">
    <property type="entry name" value="Ribonuclease Y"/>
    <property type="match status" value="1"/>
</dbReference>
<keyword evidence="13" id="KW-0175">Coiled coil</keyword>
<dbReference type="InterPro" id="IPR006674">
    <property type="entry name" value="HD_domain"/>
</dbReference>
<dbReference type="Gene3D" id="3.30.1370.10">
    <property type="entry name" value="K Homology domain, type 1"/>
    <property type="match status" value="1"/>
</dbReference>
<evidence type="ECO:0000313" key="16">
    <source>
        <dbReference type="Proteomes" id="UP000050482"/>
    </source>
</evidence>
<protein>
    <recommendedName>
        <fullName evidence="10 11">Ribonuclease Y</fullName>
        <shortName evidence="11">RNase Y</shortName>
        <ecNumber evidence="11 12">3.1.-.-</ecNumber>
    </recommendedName>
</protein>
<evidence type="ECO:0000256" key="2">
    <source>
        <dbReference type="ARBA" id="ARBA00022692"/>
    </source>
</evidence>
<proteinExistence type="inferred from homology"/>
<evidence type="ECO:0000256" key="9">
    <source>
        <dbReference type="ARBA" id="ARBA00061537"/>
    </source>
</evidence>
<dbReference type="PROSITE" id="PS51831">
    <property type="entry name" value="HD"/>
    <property type="match status" value="1"/>
</dbReference>